<dbReference type="AlphaFoldDB" id="A0A074KUY3"/>
<evidence type="ECO:0008006" key="3">
    <source>
        <dbReference type="Google" id="ProtNLM"/>
    </source>
</evidence>
<evidence type="ECO:0000313" key="2">
    <source>
        <dbReference type="Proteomes" id="UP000027821"/>
    </source>
</evidence>
<dbReference type="OrthoDB" id="843771at2"/>
<dbReference type="InterPro" id="IPR011990">
    <property type="entry name" value="TPR-like_helical_dom_sf"/>
</dbReference>
<comment type="caution">
    <text evidence="1">The sequence shown here is derived from an EMBL/GenBank/DDBJ whole genome shotgun (WGS) entry which is preliminary data.</text>
</comment>
<dbReference type="Pfam" id="PF12771">
    <property type="entry name" value="SusD-like_2"/>
    <property type="match status" value="1"/>
</dbReference>
<dbReference type="EMBL" id="JMIH01000024">
    <property type="protein sequence ID" value="KEO72699.1"/>
    <property type="molecule type" value="Genomic_DNA"/>
</dbReference>
<gene>
    <name evidence="1" type="ORF">EL17_18370</name>
</gene>
<dbReference type="RefSeq" id="WP_035077426.1">
    <property type="nucleotide sequence ID" value="NZ_JMIH01000024.1"/>
</dbReference>
<dbReference type="Proteomes" id="UP000027821">
    <property type="component" value="Unassembled WGS sequence"/>
</dbReference>
<reference evidence="1 2" key="1">
    <citation type="submission" date="2014-04" db="EMBL/GenBank/DDBJ databases">
        <title>Characterization and application of a salt tolerant electro-active bacterium.</title>
        <authorList>
            <person name="Yang L."/>
            <person name="Wei S."/>
            <person name="Tay Q.X.M."/>
        </authorList>
    </citation>
    <scope>NUCLEOTIDE SEQUENCE [LARGE SCALE GENOMIC DNA]</scope>
    <source>
        <strain evidence="1 2">LY1</strain>
    </source>
</reference>
<dbReference type="SUPFAM" id="SSF48452">
    <property type="entry name" value="TPR-like"/>
    <property type="match status" value="1"/>
</dbReference>
<dbReference type="Gene3D" id="1.25.40.390">
    <property type="match status" value="1"/>
</dbReference>
<proteinExistence type="predicted"/>
<sequence>MKTYNRVISIIILFGMMACESFEDLQLDPNRPVQAEPSLLLTAIEVDAFSTVQVSAALASRQLIFTNSASDNQYYGWQRASFADYDQLRQVAKLTVEAERTSNDSYKALSLFFRSYYIIKLTNTFGDIPFTESTKGEAGNFKPEYDTQESIFIQVLSDLKTANSLLTADSGDILGDIIYQGNILKWKKLINSFSLRVLMSMSLKENNSVIDIKGKFAEIFSNPEMFPLFESNMDNGALQYLDVEGNRYPFFNSNDLRTAYYMEKSFVDKLKRNRDPRLFVYADRDNNGRQLQETNPVAYNGLEGAAPLSENTNLILSGTGSPIDSRYYNDPINQPSLLMGYPELMLTLAEAAYRGWIPGDAEEFYREGIRASMEFNNISPHETEAYLDHHMNSYVTAEGLRLILEEKHTSLFMNSGWESFYNQRRTGIPELSLSNQIINPGGIPKRWMYPQEEIQLNLQNMNEALQRQFGGQDNVNAVMWLLRQ</sequence>
<protein>
    <recommendedName>
        <fullName evidence="3">Starch-binding protein</fullName>
    </recommendedName>
</protein>
<dbReference type="InterPro" id="IPR041662">
    <property type="entry name" value="SusD-like_2"/>
</dbReference>
<evidence type="ECO:0000313" key="1">
    <source>
        <dbReference type="EMBL" id="KEO72699.1"/>
    </source>
</evidence>
<dbReference type="PROSITE" id="PS51257">
    <property type="entry name" value="PROKAR_LIPOPROTEIN"/>
    <property type="match status" value="1"/>
</dbReference>
<organism evidence="1 2">
    <name type="scientific">Anditalea andensis</name>
    <dbReference type="NCBI Taxonomy" id="1048983"/>
    <lineage>
        <taxon>Bacteria</taxon>
        <taxon>Pseudomonadati</taxon>
        <taxon>Bacteroidota</taxon>
        <taxon>Cytophagia</taxon>
        <taxon>Cytophagales</taxon>
        <taxon>Cytophagaceae</taxon>
        <taxon>Anditalea</taxon>
    </lineage>
</organism>
<dbReference type="STRING" id="1048983.EL17_18370"/>
<keyword evidence="2" id="KW-1185">Reference proteome</keyword>
<dbReference type="eggNOG" id="COG0521">
    <property type="taxonomic scope" value="Bacteria"/>
</dbReference>
<accession>A0A074KUY3</accession>
<name>A0A074KUY3_9BACT</name>